<comment type="pathway">
    <text evidence="3">Amino-acid biosynthesis; S-adenosyl-L-methionine biosynthesis; S-adenosyl-L-methionine from L-methionine: step 1/1.</text>
</comment>
<dbReference type="AlphaFoldDB" id="A0A1F7GIY1"/>
<evidence type="ECO:0000256" key="11">
    <source>
        <dbReference type="ARBA" id="ARBA00022842"/>
    </source>
</evidence>
<evidence type="ECO:0000256" key="4">
    <source>
        <dbReference type="ARBA" id="ARBA00009685"/>
    </source>
</evidence>
<comment type="similarity">
    <text evidence="4">Belongs to the AdoMet synthase family.</text>
</comment>
<gene>
    <name evidence="17" type="ORF">A2799_04130</name>
</gene>
<evidence type="ECO:0000313" key="17">
    <source>
        <dbReference type="EMBL" id="OGK18980.1"/>
    </source>
</evidence>
<dbReference type="GO" id="GO:0005524">
    <property type="term" value="F:ATP binding"/>
    <property type="evidence" value="ECO:0007669"/>
    <property type="project" value="UniProtKB-KW"/>
</dbReference>
<keyword evidence="9" id="KW-0547">Nucleotide-binding</keyword>
<evidence type="ECO:0000256" key="12">
    <source>
        <dbReference type="ARBA" id="ARBA00022958"/>
    </source>
</evidence>
<keyword evidence="11 13" id="KW-0460">Magnesium</keyword>
<accession>A0A1F7GIY1</accession>
<evidence type="ECO:0000256" key="9">
    <source>
        <dbReference type="ARBA" id="ARBA00022741"/>
    </source>
</evidence>
<proteinExistence type="inferred from homology"/>
<feature type="domain" description="S-adenosylmethionine synthetase N-terminal" evidence="14">
    <location>
        <begin position="4"/>
        <end position="88"/>
    </location>
</feature>
<protein>
    <recommendedName>
        <fullName evidence="5">methionine adenosyltransferase</fullName>
        <ecNumber evidence="5">2.5.1.6</ecNumber>
    </recommendedName>
</protein>
<dbReference type="EC" id="2.5.1.6" evidence="5"/>
<feature type="domain" description="S-adenosylmethionine synthetase C-terminal" evidence="16">
    <location>
        <begin position="189"/>
        <end position="316"/>
    </location>
</feature>
<evidence type="ECO:0000259" key="14">
    <source>
        <dbReference type="Pfam" id="PF00438"/>
    </source>
</evidence>
<dbReference type="EMBL" id="MFZH01000020">
    <property type="protein sequence ID" value="OGK18980.1"/>
    <property type="molecule type" value="Genomic_DNA"/>
</dbReference>
<sequence>MTKFIAESVSFMHPDKICDQISDLLLDEYLRQDPHSRVAIETAGGHGRIALFGEVTSKGLVDSKAVVKKYYQKLTGNDINVVSYITRQSPEISMGVDSGGAGDQGIMVGYACAENDQFIPHEMYLCRKLLEGFKVDAKSQVTIDNGKITSVVLSVQGKTQMALAKHIHKRKIKVHPKNIFANFTGSFDVGGFDADSGCTGRKIVVDAYGPRVPVGGGAFSGKDATKVDRSGAYMARFIALQLLKKKGAREVLVKLGYVIGKAEPLIKIALIDGVEELFDYDCRPNAIIERLDLRKPKFLKTARNGHFGKIGKYTWEVVE</sequence>
<keyword evidence="12 13" id="KW-0630">Potassium</keyword>
<evidence type="ECO:0000256" key="7">
    <source>
        <dbReference type="ARBA" id="ARBA00022679"/>
    </source>
</evidence>
<comment type="cofactor">
    <cofactor evidence="1">
        <name>Mg(2+)</name>
        <dbReference type="ChEBI" id="CHEBI:18420"/>
    </cofactor>
</comment>
<evidence type="ECO:0000259" key="16">
    <source>
        <dbReference type="Pfam" id="PF02773"/>
    </source>
</evidence>
<name>A0A1F7GIY1_9BACT</name>
<dbReference type="InterPro" id="IPR022630">
    <property type="entry name" value="S-AdoMet_synt_C"/>
</dbReference>
<reference evidence="17 18" key="1">
    <citation type="journal article" date="2016" name="Nat. Commun.">
        <title>Thousands of microbial genomes shed light on interconnected biogeochemical processes in an aquifer system.</title>
        <authorList>
            <person name="Anantharaman K."/>
            <person name="Brown C.T."/>
            <person name="Hug L.A."/>
            <person name="Sharon I."/>
            <person name="Castelle C.J."/>
            <person name="Probst A.J."/>
            <person name="Thomas B.C."/>
            <person name="Singh A."/>
            <person name="Wilkins M.J."/>
            <person name="Karaoz U."/>
            <person name="Brodie E.L."/>
            <person name="Williams K.H."/>
            <person name="Hubbard S.S."/>
            <person name="Banfield J.F."/>
        </authorList>
    </citation>
    <scope>NUCLEOTIDE SEQUENCE [LARGE SCALE GENOMIC DNA]</scope>
</reference>
<dbReference type="GO" id="GO:0006730">
    <property type="term" value="P:one-carbon metabolic process"/>
    <property type="evidence" value="ECO:0007669"/>
    <property type="project" value="UniProtKB-KW"/>
</dbReference>
<dbReference type="GO" id="GO:0046872">
    <property type="term" value="F:metal ion binding"/>
    <property type="evidence" value="ECO:0007669"/>
    <property type="project" value="UniProtKB-KW"/>
</dbReference>
<evidence type="ECO:0000256" key="3">
    <source>
        <dbReference type="ARBA" id="ARBA00005224"/>
    </source>
</evidence>
<comment type="cofactor">
    <cofactor evidence="2">
        <name>K(+)</name>
        <dbReference type="ChEBI" id="CHEBI:29103"/>
    </cofactor>
</comment>
<feature type="domain" description="S-adenosylmethionine synthetase central" evidence="15">
    <location>
        <begin position="100"/>
        <end position="172"/>
    </location>
</feature>
<dbReference type="UniPathway" id="UPA00315">
    <property type="reaction ID" value="UER00080"/>
</dbReference>
<comment type="subunit">
    <text evidence="13">Homotetramer.</text>
</comment>
<dbReference type="GO" id="GO:0006556">
    <property type="term" value="P:S-adenosylmethionine biosynthetic process"/>
    <property type="evidence" value="ECO:0007669"/>
    <property type="project" value="UniProtKB-UniPathway"/>
</dbReference>
<dbReference type="GO" id="GO:0005737">
    <property type="term" value="C:cytoplasm"/>
    <property type="evidence" value="ECO:0007669"/>
    <property type="project" value="UniProtKB-SubCell"/>
</dbReference>
<dbReference type="PROSITE" id="PS00376">
    <property type="entry name" value="ADOMET_SYNTHASE_1"/>
    <property type="match status" value="1"/>
</dbReference>
<dbReference type="InterPro" id="IPR022631">
    <property type="entry name" value="ADOMET_SYNTHASE_CS"/>
</dbReference>
<dbReference type="PANTHER" id="PTHR11964">
    <property type="entry name" value="S-ADENOSYLMETHIONINE SYNTHETASE"/>
    <property type="match status" value="1"/>
</dbReference>
<dbReference type="SUPFAM" id="SSF55973">
    <property type="entry name" value="S-adenosylmethionine synthetase"/>
    <property type="match status" value="3"/>
</dbReference>
<evidence type="ECO:0000256" key="1">
    <source>
        <dbReference type="ARBA" id="ARBA00001946"/>
    </source>
</evidence>
<dbReference type="Proteomes" id="UP000176850">
    <property type="component" value="Unassembled WGS sequence"/>
</dbReference>
<dbReference type="Pfam" id="PF02773">
    <property type="entry name" value="S-AdoMet_synt_C"/>
    <property type="match status" value="1"/>
</dbReference>
<comment type="caution">
    <text evidence="17">The sequence shown here is derived from an EMBL/GenBank/DDBJ whole genome shotgun (WGS) entry which is preliminary data.</text>
</comment>
<dbReference type="Gene3D" id="3.30.300.10">
    <property type="match status" value="3"/>
</dbReference>
<evidence type="ECO:0000256" key="13">
    <source>
        <dbReference type="RuleBase" id="RU000542"/>
    </source>
</evidence>
<evidence type="ECO:0000313" key="18">
    <source>
        <dbReference type="Proteomes" id="UP000176850"/>
    </source>
</evidence>
<dbReference type="Pfam" id="PF00438">
    <property type="entry name" value="S-AdoMet_synt_N"/>
    <property type="match status" value="1"/>
</dbReference>
<dbReference type="InterPro" id="IPR022629">
    <property type="entry name" value="S-AdoMet_synt_central"/>
</dbReference>
<keyword evidence="8 13" id="KW-0479">Metal-binding</keyword>
<dbReference type="GO" id="GO:0004478">
    <property type="term" value="F:methionine adenosyltransferase activity"/>
    <property type="evidence" value="ECO:0007669"/>
    <property type="project" value="UniProtKB-EC"/>
</dbReference>
<evidence type="ECO:0000259" key="15">
    <source>
        <dbReference type="Pfam" id="PF02772"/>
    </source>
</evidence>
<dbReference type="InterPro" id="IPR022628">
    <property type="entry name" value="S-AdoMet_synt_N"/>
</dbReference>
<evidence type="ECO:0000256" key="2">
    <source>
        <dbReference type="ARBA" id="ARBA00001958"/>
    </source>
</evidence>
<dbReference type="Pfam" id="PF02772">
    <property type="entry name" value="S-AdoMet_synt_M"/>
    <property type="match status" value="1"/>
</dbReference>
<comment type="subcellular location">
    <subcellularLocation>
        <location evidence="13">Cytoplasm</location>
    </subcellularLocation>
</comment>
<keyword evidence="10" id="KW-0067">ATP-binding</keyword>
<dbReference type="PROSITE" id="PS00377">
    <property type="entry name" value="ADOMET_SYNTHASE_2"/>
    <property type="match status" value="1"/>
</dbReference>
<evidence type="ECO:0000256" key="10">
    <source>
        <dbReference type="ARBA" id="ARBA00022840"/>
    </source>
</evidence>
<dbReference type="InterPro" id="IPR022636">
    <property type="entry name" value="S-AdoMet_synthetase_sfam"/>
</dbReference>
<evidence type="ECO:0000256" key="6">
    <source>
        <dbReference type="ARBA" id="ARBA00022563"/>
    </source>
</evidence>
<dbReference type="InterPro" id="IPR002133">
    <property type="entry name" value="S-AdoMet_synthetase"/>
</dbReference>
<evidence type="ECO:0000256" key="5">
    <source>
        <dbReference type="ARBA" id="ARBA00012828"/>
    </source>
</evidence>
<keyword evidence="7" id="KW-0808">Transferase</keyword>
<organism evidence="17 18">
    <name type="scientific">Candidatus Roizmanbacteria bacterium RIFCSPHIGHO2_01_FULL_39_24</name>
    <dbReference type="NCBI Taxonomy" id="1802032"/>
    <lineage>
        <taxon>Bacteria</taxon>
        <taxon>Candidatus Roizmaniibacteriota</taxon>
    </lineage>
</organism>
<evidence type="ECO:0000256" key="8">
    <source>
        <dbReference type="ARBA" id="ARBA00022723"/>
    </source>
</evidence>
<keyword evidence="6" id="KW-0554">One-carbon metabolism</keyword>